<accession>A0A2S1GT95</accession>
<keyword evidence="2" id="KW-1185">Reference proteome</keyword>
<dbReference type="EMBL" id="MH059639">
    <property type="protein sequence ID" value="AWD92620.1"/>
    <property type="molecule type" value="Genomic_DNA"/>
</dbReference>
<organism evidence="1 2">
    <name type="scientific">Dickeya phage Ninurta</name>
    <dbReference type="NCBI Taxonomy" id="2163631"/>
    <lineage>
        <taxon>Viruses</taxon>
        <taxon>Duplodnaviria</taxon>
        <taxon>Heunggongvirae</taxon>
        <taxon>Uroviricota</taxon>
        <taxon>Caudoviricetes</taxon>
        <taxon>Autographivirales</taxon>
        <taxon>Autotranscriptaviridae</taxon>
        <taxon>Studiervirinae</taxon>
        <taxon>Ningirsuvirus</taxon>
        <taxon>Ningirsuvirus ninurta</taxon>
    </lineage>
</organism>
<name>A0A2S1GT95_9CAUD</name>
<dbReference type="RefSeq" id="YP_009801109.1">
    <property type="nucleotide sequence ID" value="NC_047964.1"/>
</dbReference>
<evidence type="ECO:0000313" key="2">
    <source>
        <dbReference type="Proteomes" id="UP000246538"/>
    </source>
</evidence>
<sequence length="154" mass="17485">MIHTKQPANQFYVFLTAYRSHECTEVNEIHTRGMAAEIRKYPGMYGVIENADVHGCFKEAGSDVATTERTLKVRARNQYELEHLAYLACKVYNQDAVLVVSSQTHTAALGTIEMQGEYPMQYPQMKLDVIGTFTKQDTGSEHYSIIDGERWEVA</sequence>
<proteinExistence type="predicted"/>
<dbReference type="KEGG" id="vg:54991664"/>
<protein>
    <submittedName>
        <fullName evidence="1">S-adenosyl-L-methionine hydrolase</fullName>
    </submittedName>
</protein>
<reference evidence="2" key="1">
    <citation type="submission" date="2018-03" db="EMBL/GenBank/DDBJ databases">
        <title>Phage therapy in agriculture - a green tech approach to combat plant pathogenic bacteria.</title>
        <authorList>
            <person name="Carstens A.B."/>
            <person name="Djurhuus A.M."/>
            <person name="Hansen L.H."/>
        </authorList>
    </citation>
    <scope>NUCLEOTIDE SEQUENCE [LARGE SCALE GENOMIC DNA]</scope>
</reference>
<dbReference type="Pfam" id="PF23780">
    <property type="entry name" value="S-AdoMet_lyase"/>
    <property type="match status" value="1"/>
</dbReference>
<dbReference type="InterPro" id="IPR057548">
    <property type="entry name" value="S-AdoMet_lyase-like"/>
</dbReference>
<evidence type="ECO:0000313" key="1">
    <source>
        <dbReference type="EMBL" id="AWD92620.1"/>
    </source>
</evidence>
<keyword evidence="1" id="KW-0378">Hydrolase</keyword>
<dbReference type="Proteomes" id="UP000246538">
    <property type="component" value="Segment"/>
</dbReference>
<dbReference type="GeneID" id="54991664"/>
<dbReference type="GO" id="GO:0016787">
    <property type="term" value="F:hydrolase activity"/>
    <property type="evidence" value="ECO:0007669"/>
    <property type="project" value="UniProtKB-KW"/>
</dbReference>